<keyword evidence="9" id="KW-1185">Reference proteome</keyword>
<dbReference type="InterPro" id="IPR024320">
    <property type="entry name" value="LPG_synthase_C"/>
</dbReference>
<keyword evidence="5 6" id="KW-0472">Membrane</keyword>
<reference evidence="8" key="2">
    <citation type="submission" date="2020-09" db="EMBL/GenBank/DDBJ databases">
        <authorList>
            <person name="Sun Q."/>
            <person name="Ohkuma M."/>
        </authorList>
    </citation>
    <scope>NUCLEOTIDE SEQUENCE</scope>
    <source>
        <strain evidence="8">JCM 4477</strain>
    </source>
</reference>
<evidence type="ECO:0000256" key="2">
    <source>
        <dbReference type="ARBA" id="ARBA00022475"/>
    </source>
</evidence>
<gene>
    <name evidence="8" type="ORF">GCM10018772_09050</name>
</gene>
<dbReference type="Proteomes" id="UP000630718">
    <property type="component" value="Unassembled WGS sequence"/>
</dbReference>
<keyword evidence="2" id="KW-1003">Cell membrane</keyword>
<feature type="transmembrane region" description="Helical" evidence="6">
    <location>
        <begin position="84"/>
        <end position="115"/>
    </location>
</feature>
<dbReference type="PANTHER" id="PTHR34697">
    <property type="entry name" value="PHOSPHATIDYLGLYCEROL LYSYLTRANSFERASE"/>
    <property type="match status" value="1"/>
</dbReference>
<evidence type="ECO:0000256" key="3">
    <source>
        <dbReference type="ARBA" id="ARBA00022692"/>
    </source>
</evidence>
<keyword evidence="3 6" id="KW-0812">Transmembrane</keyword>
<dbReference type="GO" id="GO:0005886">
    <property type="term" value="C:plasma membrane"/>
    <property type="evidence" value="ECO:0007669"/>
    <property type="project" value="UniProtKB-SubCell"/>
</dbReference>
<dbReference type="InterPro" id="IPR051211">
    <property type="entry name" value="PG_lysyltransferase"/>
</dbReference>
<feature type="transmembrane region" description="Helical" evidence="6">
    <location>
        <begin position="135"/>
        <end position="155"/>
    </location>
</feature>
<accession>A0A919DV71</accession>
<comment type="caution">
    <text evidence="8">The sequence shown here is derived from an EMBL/GenBank/DDBJ whole genome shotgun (WGS) entry which is preliminary data.</text>
</comment>
<dbReference type="PANTHER" id="PTHR34697:SF2">
    <property type="entry name" value="PHOSPHATIDYLGLYCEROL LYSYLTRANSFERASE"/>
    <property type="match status" value="1"/>
</dbReference>
<evidence type="ECO:0000256" key="4">
    <source>
        <dbReference type="ARBA" id="ARBA00022989"/>
    </source>
</evidence>
<evidence type="ECO:0000313" key="8">
    <source>
        <dbReference type="EMBL" id="GHE87749.1"/>
    </source>
</evidence>
<comment type="subcellular location">
    <subcellularLocation>
        <location evidence="1">Cell membrane</location>
        <topology evidence="1">Multi-pass membrane protein</topology>
    </subcellularLocation>
</comment>
<evidence type="ECO:0000256" key="1">
    <source>
        <dbReference type="ARBA" id="ARBA00004651"/>
    </source>
</evidence>
<proteinExistence type="predicted"/>
<protein>
    <recommendedName>
        <fullName evidence="7">Phosphatidylglycerol lysyltransferase C-terminal domain-containing protein</fullName>
    </recommendedName>
</protein>
<reference evidence="8" key="1">
    <citation type="journal article" date="2014" name="Int. J. Syst. Evol. Microbiol.">
        <title>Complete genome sequence of Corynebacterium casei LMG S-19264T (=DSM 44701T), isolated from a smear-ripened cheese.</title>
        <authorList>
            <consortium name="US DOE Joint Genome Institute (JGI-PGF)"/>
            <person name="Walter F."/>
            <person name="Albersmeier A."/>
            <person name="Kalinowski J."/>
            <person name="Ruckert C."/>
        </authorList>
    </citation>
    <scope>NUCLEOTIDE SEQUENCE</scope>
    <source>
        <strain evidence="8">JCM 4477</strain>
    </source>
</reference>
<evidence type="ECO:0000259" key="7">
    <source>
        <dbReference type="Pfam" id="PF09924"/>
    </source>
</evidence>
<name>A0A919DV71_9ACTN</name>
<evidence type="ECO:0000256" key="6">
    <source>
        <dbReference type="SAM" id="Phobius"/>
    </source>
</evidence>
<feature type="transmembrane region" description="Helical" evidence="6">
    <location>
        <begin position="12"/>
        <end position="31"/>
    </location>
</feature>
<dbReference type="GO" id="GO:0016755">
    <property type="term" value="F:aminoacyltransferase activity"/>
    <property type="evidence" value="ECO:0007669"/>
    <property type="project" value="TreeGrafter"/>
</dbReference>
<dbReference type="Pfam" id="PF09924">
    <property type="entry name" value="LPG_synthase_C"/>
    <property type="match status" value="1"/>
</dbReference>
<dbReference type="AlphaFoldDB" id="A0A919DV71"/>
<sequence>MSGTVPGPVHRRIGRACALAGLLDIAAGVFPPFRDGLTPVLSSLLPVFPDAFGPAAAAGALGAGVVALQLAHGLRRGRRRAWRAAVLVLPAGAAVAYGHQGSLVAALVPLALLWALLRHRDRFTAPPGPRNWWRALAHLVLMGAGSVLLGLLIVSAHPHRVVGDPSLADRLTHALYGLFGVEGPVAYRGPASATVALSLGTLGLLTALSTLHLAFRPRDPAARADRADAARLRALLAEHNCPHRPLGRDGRVVFSPSGRAAVTYRVVAGVMLAAGDPVGDVEAWPGAIERFMDEARAHSWTPAVTGCSATGGEVWARETGLLAGCPAPPGPTLKA</sequence>
<evidence type="ECO:0000313" key="9">
    <source>
        <dbReference type="Proteomes" id="UP000630718"/>
    </source>
</evidence>
<dbReference type="GO" id="GO:0055091">
    <property type="term" value="P:phospholipid homeostasis"/>
    <property type="evidence" value="ECO:0007669"/>
    <property type="project" value="TreeGrafter"/>
</dbReference>
<feature type="transmembrane region" description="Helical" evidence="6">
    <location>
        <begin position="51"/>
        <end position="72"/>
    </location>
</feature>
<organism evidence="8 9">
    <name type="scientific">Streptomyces fumanus</name>
    <dbReference type="NCBI Taxonomy" id="67302"/>
    <lineage>
        <taxon>Bacteria</taxon>
        <taxon>Bacillati</taxon>
        <taxon>Actinomycetota</taxon>
        <taxon>Actinomycetes</taxon>
        <taxon>Kitasatosporales</taxon>
        <taxon>Streptomycetaceae</taxon>
        <taxon>Streptomyces</taxon>
    </lineage>
</organism>
<dbReference type="EMBL" id="BNBI01000002">
    <property type="protein sequence ID" value="GHE87749.1"/>
    <property type="molecule type" value="Genomic_DNA"/>
</dbReference>
<feature type="domain" description="Phosphatidylglycerol lysyltransferase C-terminal" evidence="7">
    <location>
        <begin position="248"/>
        <end position="317"/>
    </location>
</feature>
<evidence type="ECO:0000256" key="5">
    <source>
        <dbReference type="ARBA" id="ARBA00023136"/>
    </source>
</evidence>
<keyword evidence="4 6" id="KW-1133">Transmembrane helix</keyword>